<protein>
    <submittedName>
        <fullName evidence="15">Metabotropic glutamate receptor 3-like isoform X1</fullName>
    </submittedName>
</protein>
<keyword evidence="5" id="KW-0297">G-protein coupled receptor</keyword>
<feature type="region of interest" description="Disordered" evidence="10">
    <location>
        <begin position="858"/>
        <end position="881"/>
    </location>
</feature>
<evidence type="ECO:0000313" key="15">
    <source>
        <dbReference type="RefSeq" id="XP_065674905.1"/>
    </source>
</evidence>
<dbReference type="Gene3D" id="2.10.50.30">
    <property type="entry name" value="GPCR, family 3, nine cysteines domain"/>
    <property type="match status" value="1"/>
</dbReference>
<evidence type="ECO:0000256" key="11">
    <source>
        <dbReference type="SAM" id="Phobius"/>
    </source>
</evidence>
<sequence length="894" mass="101927">MIHAKPLFTILTMSAIFAQDLKVKNKCQADIVIAGLFAMKTRNFDFKQNKNLTKGIKENPNEAVKLSKECNGYLSVKGLQEAWAMLFAVDQVNNNMLRNLNLGVHIEDTCDSVENAIQSSMKFDFITRKNKDIFEEYESTGKNTDFVVHKKLNASEKEKFSTNLEARMALNSAEKTVAVIGMRKSSVSKSIATLTNLFNIPAVSYGSTDSSLSDKTVYPSFIRTIPSDILLAKMLLTLIRKLRWNILFAVYDSSTDYGKSAFETFQKQLEIENLYKKKSERICLADLIEFKSIEDTKNIKFKNTLLSQPIVKGVLLFVHSETASAIISRVIHENIEEYTWIFTEGIDLTERNRQLFKTKLTKTNVIYCEPINTNFFKSDTFLKYKNFLDIHFFNPQAHQIIPITKQCINENCMEPTKQKKREIEHSFFIPYVIDAVNLVAHALEKRYLCAQECSDNRRSLVDEIQNTTFDSALGYKFEFDKDGQILGQYEIFKIEQEAKVKRQRIGVWNSKFAEKISAEGQWNFSNSSCSSECLLGWGKISTSTQDCCSNCIKCKEDEFINSEGYCKPCPQFYIPTTNFSTCKRILEKILSLNEKISITLIIIATAGQISVILIVVTFIKYRYTHMIRASGKEMSYLILLGNFLSFTSPYCVIEQPMEIACVLNIIVSGLALSLIVGPLAVKTHRVYSIFTKDVLYKGISKFVTTRWQRIIVLSIVLVQCSGSLATALKKDSPLYLAHFEKETEPYLYIECSFNTSILTFNWVLQSLLIVICTYQAILARNVPANYNEARSIMLCMITMAIEWIVVLPSMHFGGIYLFKKIMLPVINIMSATSTLLFIFIPRVYIVLCRPSKNKENLPHGKLGQITPKESQESNTSIRESNEPCFKKLKLSIDN</sequence>
<keyword evidence="14" id="KW-1185">Reference proteome</keyword>
<feature type="transmembrane region" description="Helical" evidence="11">
    <location>
        <begin position="635"/>
        <end position="653"/>
    </location>
</feature>
<feature type="transmembrane region" description="Helical" evidence="11">
    <location>
        <begin position="659"/>
        <end position="681"/>
    </location>
</feature>
<evidence type="ECO:0000256" key="2">
    <source>
        <dbReference type="ARBA" id="ARBA00022475"/>
    </source>
</evidence>
<dbReference type="InterPro" id="IPR001828">
    <property type="entry name" value="ANF_lig-bd_rcpt"/>
</dbReference>
<comment type="subcellular location">
    <subcellularLocation>
        <location evidence="1">Cell membrane</location>
        <topology evidence="1">Multi-pass membrane protein</topology>
    </subcellularLocation>
</comment>
<name>A0ABM4DK54_HYDVU</name>
<keyword evidence="9" id="KW-0807">Transducer</keyword>
<keyword evidence="6 11" id="KW-0472">Membrane</keyword>
<reference evidence="15" key="1">
    <citation type="submission" date="2025-08" db="UniProtKB">
        <authorList>
            <consortium name="RefSeq"/>
        </authorList>
    </citation>
    <scope>IDENTIFICATION</scope>
</reference>
<dbReference type="PRINTS" id="PR01176">
    <property type="entry name" value="GABABRECEPTR"/>
</dbReference>
<evidence type="ECO:0000313" key="14">
    <source>
        <dbReference type="Proteomes" id="UP001652625"/>
    </source>
</evidence>
<keyword evidence="2" id="KW-1003">Cell membrane</keyword>
<dbReference type="Proteomes" id="UP001652625">
    <property type="component" value="Chromosome 15"/>
</dbReference>
<evidence type="ECO:0000256" key="7">
    <source>
        <dbReference type="ARBA" id="ARBA00023170"/>
    </source>
</evidence>
<dbReference type="Pfam" id="PF01094">
    <property type="entry name" value="ANF_receptor"/>
    <property type="match status" value="1"/>
</dbReference>
<evidence type="ECO:0000256" key="4">
    <source>
        <dbReference type="ARBA" id="ARBA00022989"/>
    </source>
</evidence>
<keyword evidence="8" id="KW-0325">Glycoprotein</keyword>
<gene>
    <name evidence="15" type="primary">LOC136091359</name>
</gene>
<dbReference type="SUPFAM" id="SSF53822">
    <property type="entry name" value="Periplasmic binding protein-like I"/>
    <property type="match status" value="1"/>
</dbReference>
<evidence type="ECO:0000256" key="12">
    <source>
        <dbReference type="SAM" id="SignalP"/>
    </source>
</evidence>
<evidence type="ECO:0000256" key="5">
    <source>
        <dbReference type="ARBA" id="ARBA00023040"/>
    </source>
</evidence>
<keyword evidence="12" id="KW-0732">Signal</keyword>
<evidence type="ECO:0000256" key="10">
    <source>
        <dbReference type="SAM" id="MobiDB-lite"/>
    </source>
</evidence>
<proteinExistence type="predicted"/>
<dbReference type="Gene3D" id="3.40.50.2300">
    <property type="match status" value="2"/>
</dbReference>
<dbReference type="RefSeq" id="XP_065674905.1">
    <property type="nucleotide sequence ID" value="XM_065818833.1"/>
</dbReference>
<evidence type="ECO:0000256" key="9">
    <source>
        <dbReference type="ARBA" id="ARBA00023224"/>
    </source>
</evidence>
<feature type="chain" id="PRO_5047434991" evidence="12">
    <location>
        <begin position="19"/>
        <end position="894"/>
    </location>
</feature>
<dbReference type="PRINTS" id="PR00248">
    <property type="entry name" value="GPCRMGR"/>
</dbReference>
<feature type="transmembrane region" description="Helical" evidence="11">
    <location>
        <begin position="791"/>
        <end position="818"/>
    </location>
</feature>
<dbReference type="PANTHER" id="PTHR24060">
    <property type="entry name" value="METABOTROPIC GLUTAMATE RECEPTOR"/>
    <property type="match status" value="1"/>
</dbReference>
<dbReference type="PROSITE" id="PS50259">
    <property type="entry name" value="G_PROTEIN_RECEP_F3_4"/>
    <property type="match status" value="1"/>
</dbReference>
<feature type="signal peptide" evidence="12">
    <location>
        <begin position="1"/>
        <end position="18"/>
    </location>
</feature>
<feature type="transmembrane region" description="Helical" evidence="11">
    <location>
        <begin position="598"/>
        <end position="623"/>
    </location>
</feature>
<dbReference type="InterPro" id="IPR000337">
    <property type="entry name" value="GPCR_3"/>
</dbReference>
<dbReference type="Pfam" id="PF00003">
    <property type="entry name" value="7tm_3"/>
    <property type="match status" value="1"/>
</dbReference>
<dbReference type="InterPro" id="IPR028082">
    <property type="entry name" value="Peripla_BP_I"/>
</dbReference>
<dbReference type="InterPro" id="IPR017978">
    <property type="entry name" value="GPCR_3_C"/>
</dbReference>
<evidence type="ECO:0000259" key="13">
    <source>
        <dbReference type="PROSITE" id="PS50259"/>
    </source>
</evidence>
<accession>A0ABM4DK54</accession>
<dbReference type="InterPro" id="IPR050726">
    <property type="entry name" value="mGluR"/>
</dbReference>
<evidence type="ECO:0000256" key="8">
    <source>
        <dbReference type="ARBA" id="ARBA00023180"/>
    </source>
</evidence>
<feature type="domain" description="G-protein coupled receptors family 3 profile" evidence="13">
    <location>
        <begin position="596"/>
        <end position="853"/>
    </location>
</feature>
<organism evidence="14 15">
    <name type="scientific">Hydra vulgaris</name>
    <name type="common">Hydra</name>
    <name type="synonym">Hydra attenuata</name>
    <dbReference type="NCBI Taxonomy" id="6087"/>
    <lineage>
        <taxon>Eukaryota</taxon>
        <taxon>Metazoa</taxon>
        <taxon>Cnidaria</taxon>
        <taxon>Hydrozoa</taxon>
        <taxon>Hydroidolina</taxon>
        <taxon>Anthoathecata</taxon>
        <taxon>Aplanulata</taxon>
        <taxon>Hydridae</taxon>
        <taxon>Hydra</taxon>
    </lineage>
</organism>
<keyword evidence="4 11" id="KW-1133">Transmembrane helix</keyword>
<dbReference type="CDD" id="cd13953">
    <property type="entry name" value="7tm_classC_mGluR-like"/>
    <property type="match status" value="1"/>
</dbReference>
<dbReference type="GeneID" id="136091359"/>
<keyword evidence="7" id="KW-0675">Receptor</keyword>
<feature type="transmembrane region" description="Helical" evidence="11">
    <location>
        <begin position="710"/>
        <end position="728"/>
    </location>
</feature>
<feature type="transmembrane region" description="Helical" evidence="11">
    <location>
        <begin position="762"/>
        <end position="779"/>
    </location>
</feature>
<evidence type="ECO:0000256" key="3">
    <source>
        <dbReference type="ARBA" id="ARBA00022692"/>
    </source>
</evidence>
<evidence type="ECO:0000256" key="6">
    <source>
        <dbReference type="ARBA" id="ARBA00023136"/>
    </source>
</evidence>
<evidence type="ECO:0000256" key="1">
    <source>
        <dbReference type="ARBA" id="ARBA00004651"/>
    </source>
</evidence>
<dbReference type="InterPro" id="IPR038550">
    <property type="entry name" value="GPCR_3_9-Cys_sf"/>
</dbReference>
<feature type="transmembrane region" description="Helical" evidence="11">
    <location>
        <begin position="824"/>
        <end position="847"/>
    </location>
</feature>
<keyword evidence="3 11" id="KW-0812">Transmembrane</keyword>